<feature type="transmembrane region" description="Helical" evidence="1">
    <location>
        <begin position="178"/>
        <end position="203"/>
    </location>
</feature>
<comment type="caution">
    <text evidence="2">The sequence shown here is derived from an EMBL/GenBank/DDBJ whole genome shotgun (WGS) entry which is preliminary data.</text>
</comment>
<dbReference type="RefSeq" id="WP_065848088.1">
    <property type="nucleotide sequence ID" value="NZ_JBHSKI010000001.1"/>
</dbReference>
<protein>
    <submittedName>
        <fullName evidence="2">ABC transporter permease</fullName>
    </submittedName>
</protein>
<feature type="transmembrane region" description="Helical" evidence="1">
    <location>
        <begin position="135"/>
        <end position="158"/>
    </location>
</feature>
<evidence type="ECO:0000313" key="3">
    <source>
        <dbReference type="Proteomes" id="UP001596208"/>
    </source>
</evidence>
<keyword evidence="3" id="KW-1185">Reference proteome</keyword>
<keyword evidence="1" id="KW-1133">Transmembrane helix</keyword>
<feature type="transmembrane region" description="Helical" evidence="1">
    <location>
        <begin position="301"/>
        <end position="326"/>
    </location>
</feature>
<sequence length="331" mass="35736">MSVLTPAPARDSLRGPARVVLRQHRLLLRIAGGLALATLIGLVALALRSSHVAEVFEASGCPVDGSDGNRPCMQTARNYLDSMSFYRSIFQGVAAFLTVLPALFSAFVAGPLIAREFETGTFRLSWTQSVSPTRWLTAKLAVPTVLVLAGTAVLASALRWTSSRTANPYPAEWHSWPLFATTGTVPFASLLSGLCLGTLAGLLIRRTVPALAVSAFATGAVITASAYFRRELWPTRTITGRSLDVRSNIWWVESGPVNSSGERLPPDLCSPAGSHGEWLRCMADHDVTSQYLDYHPASHFWPIQLVETGILLALAALALALAFRVLRRRTG</sequence>
<feature type="transmembrane region" description="Helical" evidence="1">
    <location>
        <begin position="210"/>
        <end position="228"/>
    </location>
</feature>
<feature type="transmembrane region" description="Helical" evidence="1">
    <location>
        <begin position="89"/>
        <end position="114"/>
    </location>
</feature>
<keyword evidence="1" id="KW-0472">Membrane</keyword>
<dbReference type="EMBL" id="JBHSKI010000001">
    <property type="protein sequence ID" value="MFC5170089.1"/>
    <property type="molecule type" value="Genomic_DNA"/>
</dbReference>
<accession>A0ABW0AYS5</accession>
<reference evidence="3" key="1">
    <citation type="journal article" date="2019" name="Int. J. Syst. Evol. Microbiol.">
        <title>The Global Catalogue of Microorganisms (GCM) 10K type strain sequencing project: providing services to taxonomists for standard genome sequencing and annotation.</title>
        <authorList>
            <consortium name="The Broad Institute Genomics Platform"/>
            <consortium name="The Broad Institute Genome Sequencing Center for Infectious Disease"/>
            <person name="Wu L."/>
            <person name="Ma J."/>
        </authorList>
    </citation>
    <scope>NUCLEOTIDE SEQUENCE [LARGE SCALE GENOMIC DNA]</scope>
    <source>
        <strain evidence="3">CGMCC 4.1721</strain>
    </source>
</reference>
<evidence type="ECO:0000256" key="1">
    <source>
        <dbReference type="SAM" id="Phobius"/>
    </source>
</evidence>
<proteinExistence type="predicted"/>
<keyword evidence="1" id="KW-0812">Transmembrane</keyword>
<organism evidence="2 3">
    <name type="scientific">Streptomyces mutomycini</name>
    <dbReference type="NCBI Taxonomy" id="284036"/>
    <lineage>
        <taxon>Bacteria</taxon>
        <taxon>Bacillati</taxon>
        <taxon>Actinomycetota</taxon>
        <taxon>Actinomycetes</taxon>
        <taxon>Kitasatosporales</taxon>
        <taxon>Streptomycetaceae</taxon>
        <taxon>Streptomyces</taxon>
    </lineage>
</organism>
<dbReference type="Proteomes" id="UP001596208">
    <property type="component" value="Unassembled WGS sequence"/>
</dbReference>
<evidence type="ECO:0000313" key="2">
    <source>
        <dbReference type="EMBL" id="MFC5170089.1"/>
    </source>
</evidence>
<name>A0ABW0AYS5_9ACTN</name>
<gene>
    <name evidence="2" type="ORF">ACFPRK_05660</name>
</gene>
<feature type="transmembrane region" description="Helical" evidence="1">
    <location>
        <begin position="26"/>
        <end position="47"/>
    </location>
</feature>